<feature type="domain" description="Immunity MXAN-0049 protein" evidence="1">
    <location>
        <begin position="56"/>
        <end position="162"/>
    </location>
</feature>
<reference evidence="2 3" key="1">
    <citation type="journal article" date="2019" name="Ecotoxicol. Environ. Saf.">
        <title>Microbial characterization of heavy metal resistant bacterial strains isolated from an electroplating wastewater treatment plant.</title>
        <authorList>
            <person name="Cai X."/>
            <person name="Zheng X."/>
            <person name="Zhang D."/>
            <person name="Iqbal W."/>
            <person name="Liu C."/>
            <person name="Yang B."/>
            <person name="Zhao X."/>
            <person name="Lu X."/>
            <person name="Mao Y."/>
        </authorList>
    </citation>
    <scope>NUCLEOTIDE SEQUENCE [LARGE SCALE GENOMIC DNA]</scope>
    <source>
        <strain evidence="2 3">Ni1-3</strain>
    </source>
</reference>
<gene>
    <name evidence="2" type="ORF">D0436_19085</name>
</gene>
<dbReference type="Pfam" id="PF07791">
    <property type="entry name" value="Imm11"/>
    <property type="match status" value="1"/>
</dbReference>
<dbReference type="AlphaFoldDB" id="A0A5B8R2K1"/>
<evidence type="ECO:0000259" key="1">
    <source>
        <dbReference type="Pfam" id="PF07791"/>
    </source>
</evidence>
<evidence type="ECO:0000313" key="3">
    <source>
        <dbReference type="Proteomes" id="UP000321124"/>
    </source>
</evidence>
<sequence length="179" mass="20687">MERFYKLQSFYHRDVYFVYGERNVQSYADALTQPSNGVGTFYYEVDFLDDEITQYDILPTLGPELVSAAFVEQFRDVIGQAVQFIPAEICDAQGNINRQFYGMQVLNRYACVDFTRSQISHRTYGQHRFLAIHSLVIDASKVIEPSIFSLQEKLGYILVNQARYHLCQSLRGVECLPLD</sequence>
<accession>A0A5B8R2K1</accession>
<proteinExistence type="predicted"/>
<protein>
    <recommendedName>
        <fullName evidence="1">Immunity MXAN-0049 protein domain-containing protein</fullName>
    </recommendedName>
</protein>
<dbReference type="KEGG" id="sdeo:D0436_19085"/>
<dbReference type="RefSeq" id="WP_023268730.1">
    <property type="nucleotide sequence ID" value="NZ_BSOL01000017.1"/>
</dbReference>
<dbReference type="EMBL" id="CP031775">
    <property type="protein sequence ID" value="QDZ92388.1"/>
    <property type="molecule type" value="Genomic_DNA"/>
</dbReference>
<organism evidence="2 3">
    <name type="scientific">Shewanella decolorationis</name>
    <dbReference type="NCBI Taxonomy" id="256839"/>
    <lineage>
        <taxon>Bacteria</taxon>
        <taxon>Pseudomonadati</taxon>
        <taxon>Pseudomonadota</taxon>
        <taxon>Gammaproteobacteria</taxon>
        <taxon>Alteromonadales</taxon>
        <taxon>Shewanellaceae</taxon>
        <taxon>Shewanella</taxon>
    </lineage>
</organism>
<evidence type="ECO:0000313" key="2">
    <source>
        <dbReference type="EMBL" id="QDZ92388.1"/>
    </source>
</evidence>
<name>A0A5B8R2K1_9GAMM</name>
<dbReference type="Proteomes" id="UP000321124">
    <property type="component" value="Chromosome"/>
</dbReference>
<dbReference type="InterPro" id="IPR012433">
    <property type="entry name" value="Imm11"/>
</dbReference>